<evidence type="ECO:0000259" key="7">
    <source>
        <dbReference type="Pfam" id="PF01266"/>
    </source>
</evidence>
<dbReference type="GO" id="GO:0050660">
    <property type="term" value="F:flavin adenine dinucleotide binding"/>
    <property type="evidence" value="ECO:0007669"/>
    <property type="project" value="InterPro"/>
</dbReference>
<keyword evidence="4" id="KW-0274">FAD</keyword>
<dbReference type="PANTHER" id="PTHR10961:SF37">
    <property type="entry name" value="FAD DEPENDENT OXIDOREDUCTASE DOMAIN-CONTAINING PROTEIN"/>
    <property type="match status" value="1"/>
</dbReference>
<dbReference type="InterPro" id="IPR045170">
    <property type="entry name" value="MTOX"/>
</dbReference>
<dbReference type="InterPro" id="IPR036188">
    <property type="entry name" value="FAD/NAD-bd_sf"/>
</dbReference>
<dbReference type="EMBL" id="ML994758">
    <property type="protein sequence ID" value="KAF2174959.1"/>
    <property type="molecule type" value="Genomic_DNA"/>
</dbReference>
<dbReference type="Gene3D" id="3.50.50.60">
    <property type="entry name" value="FAD/NAD(P)-binding domain"/>
    <property type="match status" value="1"/>
</dbReference>
<dbReference type="OrthoDB" id="2219495at2759"/>
<keyword evidence="6" id="KW-0472">Membrane</keyword>
<evidence type="ECO:0000256" key="1">
    <source>
        <dbReference type="ARBA" id="ARBA00001974"/>
    </source>
</evidence>
<keyword evidence="6" id="KW-0812">Transmembrane</keyword>
<dbReference type="Gene3D" id="3.30.9.10">
    <property type="entry name" value="D-Amino Acid Oxidase, subunit A, domain 2"/>
    <property type="match status" value="1"/>
</dbReference>
<dbReference type="InterPro" id="IPR006076">
    <property type="entry name" value="FAD-dep_OxRdtase"/>
</dbReference>
<sequence>MKIPPNSYNIVGAGVFGASAALHIIRKYPHARIRIFDRQPFPCTLAASWDWNKVIRADYTDLLYMRLALEAKELWSNDPLFKPFYHEDGMFWISDTNLAHTVVENYKKLGADNGYALLSGEAAKEAYNGIFHDADYTGVSEVLINRNSGWAEAKEALEETIQSAVNAGVQYIEADVRSLLVRHDHCLGVITTAGKVFSASHTIICTGAGTAKLLANTFPKRKELQVGDRLVAAAICTGVARLNENDCEGFLNTPVCFRAGLMIALGGCLPPTPSNELKFWRDVTFRNTIRHEYGQLISVPDHEQSPSPLMKAEVNMVKKSVYGRRANFIELENYRICWDAVTPDENFIISPHTGCRNLYIATAGSFHGWKFLPILGKYILKMIEAKLESHLVRAWAWDREYPEQPDGDMWPSREMADLM</sequence>
<dbReference type="Proteomes" id="UP000800200">
    <property type="component" value="Unassembled WGS sequence"/>
</dbReference>
<dbReference type="GO" id="GO:0051698">
    <property type="term" value="F:saccharopine oxidase activity"/>
    <property type="evidence" value="ECO:0007669"/>
    <property type="project" value="TreeGrafter"/>
</dbReference>
<evidence type="ECO:0000256" key="6">
    <source>
        <dbReference type="SAM" id="Phobius"/>
    </source>
</evidence>
<dbReference type="PANTHER" id="PTHR10961">
    <property type="entry name" value="PEROXISOMAL SARCOSINE OXIDASE"/>
    <property type="match status" value="1"/>
</dbReference>
<dbReference type="Pfam" id="PF01266">
    <property type="entry name" value="DAO"/>
    <property type="match status" value="1"/>
</dbReference>
<comment type="similarity">
    <text evidence="2">Belongs to the MSOX/MTOX family.</text>
</comment>
<comment type="cofactor">
    <cofactor evidence="1">
        <name>FAD</name>
        <dbReference type="ChEBI" id="CHEBI:57692"/>
    </cofactor>
</comment>
<evidence type="ECO:0000313" key="8">
    <source>
        <dbReference type="EMBL" id="KAF2174959.1"/>
    </source>
</evidence>
<evidence type="ECO:0000256" key="4">
    <source>
        <dbReference type="ARBA" id="ARBA00022827"/>
    </source>
</evidence>
<feature type="domain" description="FAD dependent oxidoreductase" evidence="7">
    <location>
        <begin position="10"/>
        <end position="379"/>
    </location>
</feature>
<dbReference type="SUPFAM" id="SSF51905">
    <property type="entry name" value="FAD/NAD(P)-binding domain"/>
    <property type="match status" value="1"/>
</dbReference>
<keyword evidence="3" id="KW-0285">Flavoprotein</keyword>
<keyword evidence="9" id="KW-1185">Reference proteome</keyword>
<reference evidence="8" key="1">
    <citation type="journal article" date="2020" name="Stud. Mycol.">
        <title>101 Dothideomycetes genomes: a test case for predicting lifestyles and emergence of pathogens.</title>
        <authorList>
            <person name="Haridas S."/>
            <person name="Albert R."/>
            <person name="Binder M."/>
            <person name="Bloem J."/>
            <person name="Labutti K."/>
            <person name="Salamov A."/>
            <person name="Andreopoulos B."/>
            <person name="Baker S."/>
            <person name="Barry K."/>
            <person name="Bills G."/>
            <person name="Bluhm B."/>
            <person name="Cannon C."/>
            <person name="Castanera R."/>
            <person name="Culley D."/>
            <person name="Daum C."/>
            <person name="Ezra D."/>
            <person name="Gonzalez J."/>
            <person name="Henrissat B."/>
            <person name="Kuo A."/>
            <person name="Liang C."/>
            <person name="Lipzen A."/>
            <person name="Lutzoni F."/>
            <person name="Magnuson J."/>
            <person name="Mondo S."/>
            <person name="Nolan M."/>
            <person name="Ohm R."/>
            <person name="Pangilinan J."/>
            <person name="Park H.-J."/>
            <person name="Ramirez L."/>
            <person name="Alfaro M."/>
            <person name="Sun H."/>
            <person name="Tritt A."/>
            <person name="Yoshinaga Y."/>
            <person name="Zwiers L.-H."/>
            <person name="Turgeon B."/>
            <person name="Goodwin S."/>
            <person name="Spatafora J."/>
            <person name="Crous P."/>
            <person name="Grigoriev I."/>
        </authorList>
    </citation>
    <scope>NUCLEOTIDE SEQUENCE</scope>
    <source>
        <strain evidence="8">CBS 207.26</strain>
    </source>
</reference>
<feature type="transmembrane region" description="Helical" evidence="6">
    <location>
        <begin position="6"/>
        <end position="25"/>
    </location>
</feature>
<evidence type="ECO:0000313" key="9">
    <source>
        <dbReference type="Proteomes" id="UP000800200"/>
    </source>
</evidence>
<dbReference type="GO" id="GO:0008115">
    <property type="term" value="F:sarcosine oxidase activity"/>
    <property type="evidence" value="ECO:0007669"/>
    <property type="project" value="TreeGrafter"/>
</dbReference>
<name>A0A6A6D9T5_9PEZI</name>
<evidence type="ECO:0000256" key="3">
    <source>
        <dbReference type="ARBA" id="ARBA00022630"/>
    </source>
</evidence>
<dbReference type="AlphaFoldDB" id="A0A6A6D9T5"/>
<evidence type="ECO:0000256" key="5">
    <source>
        <dbReference type="ARBA" id="ARBA00023002"/>
    </source>
</evidence>
<proteinExistence type="inferred from homology"/>
<protein>
    <submittedName>
        <fullName evidence="8">Sarcosine oxidase-like protein</fullName>
    </submittedName>
</protein>
<organism evidence="8 9">
    <name type="scientific">Zopfia rhizophila CBS 207.26</name>
    <dbReference type="NCBI Taxonomy" id="1314779"/>
    <lineage>
        <taxon>Eukaryota</taxon>
        <taxon>Fungi</taxon>
        <taxon>Dikarya</taxon>
        <taxon>Ascomycota</taxon>
        <taxon>Pezizomycotina</taxon>
        <taxon>Dothideomycetes</taxon>
        <taxon>Dothideomycetes incertae sedis</taxon>
        <taxon>Zopfiaceae</taxon>
        <taxon>Zopfia</taxon>
    </lineage>
</organism>
<keyword evidence="6" id="KW-1133">Transmembrane helix</keyword>
<gene>
    <name evidence="8" type="ORF">K469DRAFT_612600</name>
</gene>
<accession>A0A6A6D9T5</accession>
<evidence type="ECO:0000256" key="2">
    <source>
        <dbReference type="ARBA" id="ARBA00010989"/>
    </source>
</evidence>
<keyword evidence="5" id="KW-0560">Oxidoreductase</keyword>